<accession>A0A2T0V375</accession>
<dbReference type="SMART" id="SM00387">
    <property type="entry name" value="HATPase_c"/>
    <property type="match status" value="1"/>
</dbReference>
<dbReference type="PANTHER" id="PTHR43547">
    <property type="entry name" value="TWO-COMPONENT HISTIDINE KINASE"/>
    <property type="match status" value="1"/>
</dbReference>
<dbReference type="PROSITE" id="PS50109">
    <property type="entry name" value="HIS_KIN"/>
    <property type="match status" value="1"/>
</dbReference>
<sequence>MPDLEREIRDYVDVVAPRHRLAALFFAQLPFAGAMAALIWIFRADASPILADPEFAVGLGITAVATVAAVVAQWQRIPSGWLSIIPLLDVVAVIFIRGAAAEQHPDVGLFVVAPVIWLALLTPLPVMIAGFVGLEIAVLYPLLAHTPPESLYDWIVLILKPGLLMAIAVAVRINNSRLRSRQLRTEELASELQSALVASERRETTMRTVLDSITAAIVLFDAHGKLSLANDFAGTMSDLARFPLDGSAVDPDKLLLYRPDRTTPVPMPGVTTVFELAKKLSTDTVYWIGAPGNQRAVVTTATPLGEGSELHGGTVAVVYDVTNLIEAVRVRDDFVSSTSHELRTPLTSILGYLDLIDAPALGIEMEIEVIERNARRLLGMISDLLDVKVQSAVQRREVNLAVLVGSTAHKRSAEAAAAGIALSYTPADASYVTPPLAVVDAVAIARVVDNLLSNAIKFSRRGDSVTVTLEVDDSVAVIAVVDTGVGISTEDQAHVFEQFFRAPSAKVGAIPGAGLGLTVTRSILEAHNATVTVESVVGQGTTMVVVIPRWPSQFAGEH</sequence>
<keyword evidence="7" id="KW-0472">Membrane</keyword>
<protein>
    <recommendedName>
        <fullName evidence="3">histidine kinase</fullName>
        <ecNumber evidence="3">2.7.13.3</ecNumber>
    </recommendedName>
</protein>
<evidence type="ECO:0000256" key="3">
    <source>
        <dbReference type="ARBA" id="ARBA00012438"/>
    </source>
</evidence>
<dbReference type="Gene3D" id="3.30.565.10">
    <property type="entry name" value="Histidine kinase-like ATPase, C-terminal domain"/>
    <property type="match status" value="1"/>
</dbReference>
<evidence type="ECO:0000256" key="7">
    <source>
        <dbReference type="SAM" id="Phobius"/>
    </source>
</evidence>
<dbReference type="Pfam" id="PF02518">
    <property type="entry name" value="HATPase_c"/>
    <property type="match status" value="1"/>
</dbReference>
<dbReference type="SUPFAM" id="SSF55785">
    <property type="entry name" value="PYP-like sensor domain (PAS domain)"/>
    <property type="match status" value="1"/>
</dbReference>
<dbReference type="EMBL" id="PVTL01000012">
    <property type="protein sequence ID" value="PRY64622.1"/>
    <property type="molecule type" value="Genomic_DNA"/>
</dbReference>
<dbReference type="PANTHER" id="PTHR43547:SF2">
    <property type="entry name" value="HYBRID SIGNAL TRANSDUCTION HISTIDINE KINASE C"/>
    <property type="match status" value="1"/>
</dbReference>
<feature type="transmembrane region" description="Helical" evidence="7">
    <location>
        <begin position="154"/>
        <end position="174"/>
    </location>
</feature>
<reference evidence="9 10" key="1">
    <citation type="submission" date="2018-03" db="EMBL/GenBank/DDBJ databases">
        <title>Genomic Encyclopedia of Type Strains, Phase III (KMG-III): the genomes of soil and plant-associated and newly described type strains.</title>
        <authorList>
            <person name="Whitman W."/>
        </authorList>
    </citation>
    <scope>NUCLEOTIDE SEQUENCE [LARGE SCALE GENOMIC DNA]</scope>
    <source>
        <strain evidence="9 10">CGMCC 1.12484</strain>
    </source>
</reference>
<name>A0A2T0V375_9MICO</name>
<keyword evidence="6" id="KW-0902">Two-component regulatory system</keyword>
<comment type="caution">
    <text evidence="9">The sequence shown here is derived from an EMBL/GenBank/DDBJ whole genome shotgun (WGS) entry which is preliminary data.</text>
</comment>
<organism evidence="9 10">
    <name type="scientific">Glaciihabitans tibetensis</name>
    <dbReference type="NCBI Taxonomy" id="1266600"/>
    <lineage>
        <taxon>Bacteria</taxon>
        <taxon>Bacillati</taxon>
        <taxon>Actinomycetota</taxon>
        <taxon>Actinomycetes</taxon>
        <taxon>Micrococcales</taxon>
        <taxon>Microbacteriaceae</taxon>
        <taxon>Glaciihabitans</taxon>
    </lineage>
</organism>
<dbReference type="Gene3D" id="1.10.287.130">
    <property type="match status" value="1"/>
</dbReference>
<dbReference type="InterPro" id="IPR035965">
    <property type="entry name" value="PAS-like_dom_sf"/>
</dbReference>
<dbReference type="CDD" id="cd00082">
    <property type="entry name" value="HisKA"/>
    <property type="match status" value="1"/>
</dbReference>
<evidence type="ECO:0000259" key="8">
    <source>
        <dbReference type="PROSITE" id="PS50109"/>
    </source>
</evidence>
<keyword evidence="5 9" id="KW-0418">Kinase</keyword>
<dbReference type="Proteomes" id="UP000237983">
    <property type="component" value="Unassembled WGS sequence"/>
</dbReference>
<dbReference type="PRINTS" id="PR00344">
    <property type="entry name" value="BCTRLSENSOR"/>
</dbReference>
<keyword evidence="7" id="KW-0812">Transmembrane</keyword>
<gene>
    <name evidence="9" type="ORF">B0I08_1126</name>
</gene>
<dbReference type="Gene3D" id="3.30.450.20">
    <property type="entry name" value="PAS domain"/>
    <property type="match status" value="1"/>
</dbReference>
<feature type="transmembrane region" description="Helical" evidence="7">
    <location>
        <begin position="54"/>
        <end position="74"/>
    </location>
</feature>
<evidence type="ECO:0000256" key="6">
    <source>
        <dbReference type="ARBA" id="ARBA00023012"/>
    </source>
</evidence>
<keyword evidence="4" id="KW-0597">Phosphoprotein</keyword>
<evidence type="ECO:0000313" key="10">
    <source>
        <dbReference type="Proteomes" id="UP000237983"/>
    </source>
</evidence>
<dbReference type="InterPro" id="IPR036890">
    <property type="entry name" value="HATPase_C_sf"/>
</dbReference>
<dbReference type="Pfam" id="PF00512">
    <property type="entry name" value="HisKA"/>
    <property type="match status" value="1"/>
</dbReference>
<dbReference type="GO" id="GO:0005886">
    <property type="term" value="C:plasma membrane"/>
    <property type="evidence" value="ECO:0007669"/>
    <property type="project" value="UniProtKB-SubCell"/>
</dbReference>
<dbReference type="InterPro" id="IPR005467">
    <property type="entry name" value="His_kinase_dom"/>
</dbReference>
<keyword evidence="5 9" id="KW-0808">Transferase</keyword>
<evidence type="ECO:0000256" key="4">
    <source>
        <dbReference type="ARBA" id="ARBA00022553"/>
    </source>
</evidence>
<dbReference type="AlphaFoldDB" id="A0A2T0V375"/>
<dbReference type="SUPFAM" id="SSF47384">
    <property type="entry name" value="Homodimeric domain of signal transducing histidine kinase"/>
    <property type="match status" value="1"/>
</dbReference>
<comment type="catalytic activity">
    <reaction evidence="1">
        <text>ATP + protein L-histidine = ADP + protein N-phospho-L-histidine.</text>
        <dbReference type="EC" id="2.7.13.3"/>
    </reaction>
</comment>
<dbReference type="SUPFAM" id="SSF55874">
    <property type="entry name" value="ATPase domain of HSP90 chaperone/DNA topoisomerase II/histidine kinase"/>
    <property type="match status" value="1"/>
</dbReference>
<feature type="transmembrane region" description="Helical" evidence="7">
    <location>
        <begin position="80"/>
        <end position="100"/>
    </location>
</feature>
<evidence type="ECO:0000313" key="9">
    <source>
        <dbReference type="EMBL" id="PRY64622.1"/>
    </source>
</evidence>
<dbReference type="InterPro" id="IPR004358">
    <property type="entry name" value="Sig_transdc_His_kin-like_C"/>
</dbReference>
<evidence type="ECO:0000256" key="5">
    <source>
        <dbReference type="ARBA" id="ARBA00022777"/>
    </source>
</evidence>
<dbReference type="OrthoDB" id="9757990at2"/>
<dbReference type="RefSeq" id="WP_106214934.1">
    <property type="nucleotide sequence ID" value="NZ_PVTL01000012.1"/>
</dbReference>
<proteinExistence type="predicted"/>
<dbReference type="InterPro" id="IPR036097">
    <property type="entry name" value="HisK_dim/P_sf"/>
</dbReference>
<dbReference type="InterPro" id="IPR003594">
    <property type="entry name" value="HATPase_dom"/>
</dbReference>
<comment type="subcellular location">
    <subcellularLocation>
        <location evidence="2">Cell membrane</location>
    </subcellularLocation>
</comment>
<dbReference type="InterPro" id="IPR003661">
    <property type="entry name" value="HisK_dim/P_dom"/>
</dbReference>
<keyword evidence="7" id="KW-1133">Transmembrane helix</keyword>
<dbReference type="SMART" id="SM00388">
    <property type="entry name" value="HisKA"/>
    <property type="match status" value="1"/>
</dbReference>
<keyword evidence="10" id="KW-1185">Reference proteome</keyword>
<evidence type="ECO:0000256" key="1">
    <source>
        <dbReference type="ARBA" id="ARBA00000085"/>
    </source>
</evidence>
<feature type="transmembrane region" description="Helical" evidence="7">
    <location>
        <begin position="107"/>
        <end position="134"/>
    </location>
</feature>
<dbReference type="EC" id="2.7.13.3" evidence="3"/>
<feature type="transmembrane region" description="Helical" evidence="7">
    <location>
        <begin position="20"/>
        <end position="42"/>
    </location>
</feature>
<dbReference type="GO" id="GO:0000155">
    <property type="term" value="F:phosphorelay sensor kinase activity"/>
    <property type="evidence" value="ECO:0007669"/>
    <property type="project" value="InterPro"/>
</dbReference>
<feature type="domain" description="Histidine kinase" evidence="8">
    <location>
        <begin position="337"/>
        <end position="551"/>
    </location>
</feature>
<evidence type="ECO:0000256" key="2">
    <source>
        <dbReference type="ARBA" id="ARBA00004236"/>
    </source>
</evidence>